<evidence type="ECO:0000313" key="4">
    <source>
        <dbReference type="Proteomes" id="UP000218944"/>
    </source>
</evidence>
<gene>
    <name evidence="3" type="ORF">CK936_22265</name>
</gene>
<feature type="compositionally biased region" description="Basic residues" evidence="1">
    <location>
        <begin position="19"/>
        <end position="32"/>
    </location>
</feature>
<dbReference type="GO" id="GO:0004066">
    <property type="term" value="F:asparagine synthase (glutamine-hydrolyzing) activity"/>
    <property type="evidence" value="ECO:0007669"/>
    <property type="project" value="InterPro"/>
</dbReference>
<sequence length="253" mass="26746">MRPVPGWRTAGARPPPNCVRRRGSGCPKHAVRSRGRRCWPRPTISPGVRHRLADALAAAADELTKPPERLAAWTDSQDLARIGADTSGWRTLALDEHGIEIAAPYLDNEVRRACLAVPADQRGTPGRYKPLLAEAFAGTDVLPDFVLDRATKGGFNALSYAGLVQHAPALRRLLGPSSRLGAMGLVADGPVGGDARSCGSRPDHRPRCLACGGRDRSVAAAARTCRGPVGGDRLCGSCVKAPTLSSRTKAEPS</sequence>
<accession>A0A2A2D2U3</accession>
<evidence type="ECO:0000256" key="1">
    <source>
        <dbReference type="SAM" id="MobiDB-lite"/>
    </source>
</evidence>
<proteinExistence type="predicted"/>
<dbReference type="Pfam" id="PF00733">
    <property type="entry name" value="Asn_synthase"/>
    <property type="match status" value="1"/>
</dbReference>
<dbReference type="AlphaFoldDB" id="A0A2A2D2U3"/>
<feature type="region of interest" description="Disordered" evidence="1">
    <location>
        <begin position="1"/>
        <end position="32"/>
    </location>
</feature>
<evidence type="ECO:0000259" key="2">
    <source>
        <dbReference type="Pfam" id="PF00733"/>
    </source>
</evidence>
<name>A0A2A2D2U3_9ACTN</name>
<dbReference type="SUPFAM" id="SSF52402">
    <property type="entry name" value="Adenine nucleotide alpha hydrolases-like"/>
    <property type="match status" value="1"/>
</dbReference>
<reference evidence="3 4" key="1">
    <citation type="submission" date="2017-08" db="EMBL/GenBank/DDBJ databases">
        <title>Genome sequence of Streptomyces albireticuli NRRL B-1670.</title>
        <authorList>
            <person name="Graham D.E."/>
            <person name="Mahan K.M."/>
            <person name="Klingeman D.M."/>
            <person name="Hettich R.L."/>
            <person name="Parry R.J."/>
            <person name="Spain J.C."/>
        </authorList>
    </citation>
    <scope>NUCLEOTIDE SEQUENCE [LARGE SCALE GENOMIC DNA]</scope>
    <source>
        <strain evidence="3 4">NRRL B-1670</strain>
    </source>
</reference>
<organism evidence="3 4">
    <name type="scientific">Streptomyces albireticuli</name>
    <dbReference type="NCBI Taxonomy" id="1940"/>
    <lineage>
        <taxon>Bacteria</taxon>
        <taxon>Bacillati</taxon>
        <taxon>Actinomycetota</taxon>
        <taxon>Actinomycetes</taxon>
        <taxon>Kitasatosporales</taxon>
        <taxon>Streptomycetaceae</taxon>
        <taxon>Streptomyces</taxon>
    </lineage>
</organism>
<feature type="domain" description="Asparagine synthetase" evidence="2">
    <location>
        <begin position="94"/>
        <end position="168"/>
    </location>
</feature>
<dbReference type="InterPro" id="IPR001962">
    <property type="entry name" value="Asn_synthase"/>
</dbReference>
<evidence type="ECO:0000313" key="3">
    <source>
        <dbReference type="EMBL" id="PAU46808.1"/>
    </source>
</evidence>
<dbReference type="Gene3D" id="3.40.50.620">
    <property type="entry name" value="HUPs"/>
    <property type="match status" value="1"/>
</dbReference>
<dbReference type="GO" id="GO:0006529">
    <property type="term" value="P:asparagine biosynthetic process"/>
    <property type="evidence" value="ECO:0007669"/>
    <property type="project" value="InterPro"/>
</dbReference>
<dbReference type="EMBL" id="NSJV01000418">
    <property type="protein sequence ID" value="PAU46808.1"/>
    <property type="molecule type" value="Genomic_DNA"/>
</dbReference>
<comment type="caution">
    <text evidence="3">The sequence shown here is derived from an EMBL/GenBank/DDBJ whole genome shotgun (WGS) entry which is preliminary data.</text>
</comment>
<protein>
    <recommendedName>
        <fullName evidence="2">Asparagine synthetase domain-containing protein</fullName>
    </recommendedName>
</protein>
<dbReference type="Proteomes" id="UP000218944">
    <property type="component" value="Unassembled WGS sequence"/>
</dbReference>
<dbReference type="InterPro" id="IPR014729">
    <property type="entry name" value="Rossmann-like_a/b/a_fold"/>
</dbReference>
<keyword evidence="4" id="KW-1185">Reference proteome</keyword>